<reference evidence="3" key="3">
    <citation type="submission" date="2025-09" db="UniProtKB">
        <authorList>
            <consortium name="Ensembl"/>
        </authorList>
    </citation>
    <scope>IDENTIFICATION</scope>
</reference>
<dbReference type="Proteomes" id="UP000314981">
    <property type="component" value="Chromosome 12"/>
</dbReference>
<proteinExistence type="inferred from homology"/>
<dbReference type="Ensembl" id="ENSBIXT00000011615.1">
    <property type="protein sequence ID" value="ENSBIXP00000028012.1"/>
    <property type="gene ID" value="ENSBIXG00000009062.1"/>
</dbReference>
<dbReference type="CDD" id="cd01650">
    <property type="entry name" value="RT_nLTR_like"/>
    <property type="match status" value="1"/>
</dbReference>
<dbReference type="PROSITE" id="PS50878">
    <property type="entry name" value="RT_POL"/>
    <property type="match status" value="1"/>
</dbReference>
<comment type="similarity">
    <text evidence="1">Belongs to the beta type-B retroviral polymerase family. HERV class-II K(HML-2) pol subfamily.</text>
</comment>
<protein>
    <recommendedName>
        <fullName evidence="2">Reverse transcriptase domain-containing protein</fullName>
    </recommendedName>
</protein>
<evidence type="ECO:0000313" key="4">
    <source>
        <dbReference type="Proteomes" id="UP000314981"/>
    </source>
</evidence>
<accession>A0A4W2DV56</accession>
<reference evidence="3" key="2">
    <citation type="submission" date="2025-08" db="UniProtKB">
        <authorList>
            <consortium name="Ensembl"/>
        </authorList>
    </citation>
    <scope>IDENTIFICATION</scope>
</reference>
<dbReference type="Pfam" id="PF00078">
    <property type="entry name" value="RVT_1"/>
    <property type="match status" value="1"/>
</dbReference>
<reference evidence="3 4" key="1">
    <citation type="submission" date="2018-11" db="EMBL/GenBank/DDBJ databases">
        <title>Haplotype-resolved cattle genomes.</title>
        <authorList>
            <person name="Low W.Y."/>
            <person name="Tearle R."/>
            <person name="Bickhart D.M."/>
            <person name="Rosen B.D."/>
            <person name="Koren S."/>
            <person name="Rhie A."/>
            <person name="Hiendleder S."/>
            <person name="Phillippy A.M."/>
            <person name="Smith T.P.L."/>
            <person name="Williams J.L."/>
        </authorList>
    </citation>
    <scope>NUCLEOTIDE SEQUENCE [LARGE SCALE GENOMIC DNA]</scope>
</reference>
<dbReference type="PANTHER" id="PTHR47027">
    <property type="entry name" value="REVERSE TRANSCRIPTASE DOMAIN-CONTAINING PROTEIN"/>
    <property type="match status" value="1"/>
</dbReference>
<keyword evidence="4" id="KW-1185">Reference proteome</keyword>
<feature type="domain" description="Reverse transcriptase" evidence="2">
    <location>
        <begin position="1"/>
        <end position="212"/>
    </location>
</feature>
<name>A0A4W2DV56_BOBOX</name>
<dbReference type="PANTHER" id="PTHR47027:SF8">
    <property type="entry name" value="RIBONUCLEASE H"/>
    <property type="match status" value="1"/>
</dbReference>
<sequence>MIKILQARLRQYMNSELPDVQGGFRKGRGTRDQIANIRRIMEKAREFQKNIYFCFIDYAKVFDCVDHNKLWKILKEMGVRDHLICLLRNLYAGQEATVRTGHGTTDWFQIGKGVCQGCILSPCLFNLYAQYIMRNAGLEESQAGIEIAGRNINSLRYADDTALMAESEEELKSLLMKVKEETEKAGLKLNIQKTKIMASGPITSREIDGETVEIVSDFISGGSKITADGDCSHEIKRCLLFGSQVMTNLYSILKIRDITLPTKVHLVKALVFSVVMYGCENWTVKKAECRRIDAFELCCWRRLLRVPWTARRSNQFILKEISPGCSLEGLMLRLKLQYFGHLM</sequence>
<dbReference type="Gene3D" id="3.30.70.270">
    <property type="match status" value="1"/>
</dbReference>
<evidence type="ECO:0000256" key="1">
    <source>
        <dbReference type="ARBA" id="ARBA00010879"/>
    </source>
</evidence>
<evidence type="ECO:0000313" key="3">
    <source>
        <dbReference type="Ensembl" id="ENSBIXP00000028012.1"/>
    </source>
</evidence>
<dbReference type="InterPro" id="IPR043502">
    <property type="entry name" value="DNA/RNA_pol_sf"/>
</dbReference>
<dbReference type="InterPro" id="IPR000477">
    <property type="entry name" value="RT_dom"/>
</dbReference>
<dbReference type="AlphaFoldDB" id="A0A4W2DV56"/>
<dbReference type="InterPro" id="IPR043128">
    <property type="entry name" value="Rev_trsase/Diguanyl_cyclase"/>
</dbReference>
<evidence type="ECO:0000259" key="2">
    <source>
        <dbReference type="PROSITE" id="PS50878"/>
    </source>
</evidence>
<dbReference type="SUPFAM" id="SSF56672">
    <property type="entry name" value="DNA/RNA polymerases"/>
    <property type="match status" value="1"/>
</dbReference>
<organism evidence="3 4">
    <name type="scientific">Bos indicus x Bos taurus</name>
    <name type="common">Hybrid cattle</name>
    <dbReference type="NCBI Taxonomy" id="30522"/>
    <lineage>
        <taxon>Eukaryota</taxon>
        <taxon>Metazoa</taxon>
        <taxon>Chordata</taxon>
        <taxon>Craniata</taxon>
        <taxon>Vertebrata</taxon>
        <taxon>Euteleostomi</taxon>
        <taxon>Mammalia</taxon>
        <taxon>Eutheria</taxon>
        <taxon>Laurasiatheria</taxon>
        <taxon>Artiodactyla</taxon>
        <taxon>Ruminantia</taxon>
        <taxon>Pecora</taxon>
        <taxon>Bovidae</taxon>
        <taxon>Bovinae</taxon>
        <taxon>Bos</taxon>
    </lineage>
</organism>